<dbReference type="EMBL" id="VFJE01000055">
    <property type="protein sequence ID" value="TPD66925.1"/>
    <property type="molecule type" value="Genomic_DNA"/>
</dbReference>
<dbReference type="AlphaFoldDB" id="A0A501Q3D4"/>
<proteinExistence type="predicted"/>
<evidence type="ECO:0000256" key="1">
    <source>
        <dbReference type="SAM" id="SignalP"/>
    </source>
</evidence>
<evidence type="ECO:0000313" key="2">
    <source>
        <dbReference type="EMBL" id="TPD66925.1"/>
    </source>
</evidence>
<dbReference type="RefSeq" id="WP_140001086.1">
    <property type="nucleotide sequence ID" value="NZ_VFJE01000055.1"/>
</dbReference>
<dbReference type="NCBIfam" id="NF033708">
    <property type="entry name" value="T9SS_Cterm_ChiA"/>
    <property type="match status" value="1"/>
</dbReference>
<keyword evidence="1" id="KW-0732">Signal</keyword>
<reference evidence="2 3" key="1">
    <citation type="submission" date="2019-06" db="EMBL/GenBank/DDBJ databases">
        <title>Flavobacterium sp. MaA-Y11 from geoumgang.</title>
        <authorList>
            <person name="Jeong S."/>
        </authorList>
    </citation>
    <scope>NUCLEOTIDE SEQUENCE [LARGE SCALE GENOMIC DNA]</scope>
    <source>
        <strain evidence="2 3">MaA-Y11</strain>
    </source>
</reference>
<feature type="chain" id="PRO_5021352253" evidence="1">
    <location>
        <begin position="19"/>
        <end position="287"/>
    </location>
</feature>
<feature type="signal peptide" evidence="1">
    <location>
        <begin position="1"/>
        <end position="18"/>
    </location>
</feature>
<name>A0A501Q3D4_9FLAO</name>
<dbReference type="OrthoDB" id="1343866at2"/>
<sequence>MKSLFFSVCMLTLTGMQAQITITLGNGTSSGTSSPVASWYNSSANESIYTGTEIGSTGTITKISYQKASGSSTTEPNIKVYMKLTETAAAGTVAYTIGSLNFSNYTLVYDGNLPNSSISGTMEITLQTPFAFSNLSRNLSVLVIGSTCIESGRPQYRFTTTPSKMSAGYTDGSIGCGGNNSWTPDSSMSPVWERPNLVLTLTSSLTIGEKAIDKNDIQILVKNAQLQAFSKKVAISEMTVFDISGRKLATMKNDSETALLDLNLANQILIVQIKTADNTIINKKIVF</sequence>
<keyword evidence="3" id="KW-1185">Reference proteome</keyword>
<gene>
    <name evidence="2" type="ORF">FJA49_11615</name>
</gene>
<comment type="caution">
    <text evidence="2">The sequence shown here is derived from an EMBL/GenBank/DDBJ whole genome shotgun (WGS) entry which is preliminary data.</text>
</comment>
<organism evidence="2 3">
    <name type="scientific">Flavobacterium microcysteis</name>
    <dbReference type="NCBI Taxonomy" id="2596891"/>
    <lineage>
        <taxon>Bacteria</taxon>
        <taxon>Pseudomonadati</taxon>
        <taxon>Bacteroidota</taxon>
        <taxon>Flavobacteriia</taxon>
        <taxon>Flavobacteriales</taxon>
        <taxon>Flavobacteriaceae</taxon>
        <taxon>Flavobacterium</taxon>
    </lineage>
</organism>
<dbReference type="Proteomes" id="UP000319175">
    <property type="component" value="Unassembled WGS sequence"/>
</dbReference>
<reference evidence="2 3" key="2">
    <citation type="submission" date="2019-06" db="EMBL/GenBank/DDBJ databases">
        <authorList>
            <person name="Seo Y."/>
        </authorList>
    </citation>
    <scope>NUCLEOTIDE SEQUENCE [LARGE SCALE GENOMIC DNA]</scope>
    <source>
        <strain evidence="2 3">MaA-Y11</strain>
    </source>
</reference>
<accession>A0A501Q3D4</accession>
<evidence type="ECO:0000313" key="3">
    <source>
        <dbReference type="Proteomes" id="UP000319175"/>
    </source>
</evidence>
<protein>
    <submittedName>
        <fullName evidence="2">T9SS type A sorting domain-containing protein</fullName>
    </submittedName>
</protein>